<keyword evidence="2" id="KW-1185">Reference proteome</keyword>
<protein>
    <submittedName>
        <fullName evidence="1">Uncharacterized protein</fullName>
    </submittedName>
</protein>
<comment type="caution">
    <text evidence="1">The sequence shown here is derived from an EMBL/GenBank/DDBJ whole genome shotgun (WGS) entry which is preliminary data.</text>
</comment>
<dbReference type="EMBL" id="SRLO01000235">
    <property type="protein sequence ID" value="TNN65423.1"/>
    <property type="molecule type" value="Genomic_DNA"/>
</dbReference>
<gene>
    <name evidence="1" type="ORF">EYF80_024364</name>
</gene>
<accession>A0A4Z2HKF0</accession>
<proteinExistence type="predicted"/>
<evidence type="ECO:0000313" key="1">
    <source>
        <dbReference type="EMBL" id="TNN65423.1"/>
    </source>
</evidence>
<evidence type="ECO:0000313" key="2">
    <source>
        <dbReference type="Proteomes" id="UP000314294"/>
    </source>
</evidence>
<sequence length="127" mass="13838">MEAKGQNFCSSFVRDSPAGILTNYSAGTSVLSSSAKKTTPASRLLRCCRSHVRATFLCSVARGIPVRLNLRGVNTCRCVNGTPHRAKKRATSSVRVVESSTTIQWNRGTWRKACARRISSAFCTGRV</sequence>
<name>A0A4Z2HKF0_9TELE</name>
<organism evidence="1 2">
    <name type="scientific">Liparis tanakae</name>
    <name type="common">Tanaka's snailfish</name>
    <dbReference type="NCBI Taxonomy" id="230148"/>
    <lineage>
        <taxon>Eukaryota</taxon>
        <taxon>Metazoa</taxon>
        <taxon>Chordata</taxon>
        <taxon>Craniata</taxon>
        <taxon>Vertebrata</taxon>
        <taxon>Euteleostomi</taxon>
        <taxon>Actinopterygii</taxon>
        <taxon>Neopterygii</taxon>
        <taxon>Teleostei</taxon>
        <taxon>Neoteleostei</taxon>
        <taxon>Acanthomorphata</taxon>
        <taxon>Eupercaria</taxon>
        <taxon>Perciformes</taxon>
        <taxon>Cottioidei</taxon>
        <taxon>Cottales</taxon>
        <taxon>Liparidae</taxon>
        <taxon>Liparis</taxon>
    </lineage>
</organism>
<dbReference type="AlphaFoldDB" id="A0A4Z2HKF0"/>
<dbReference type="Proteomes" id="UP000314294">
    <property type="component" value="Unassembled WGS sequence"/>
</dbReference>
<reference evidence="1 2" key="1">
    <citation type="submission" date="2019-03" db="EMBL/GenBank/DDBJ databases">
        <title>First draft genome of Liparis tanakae, snailfish: a comprehensive survey of snailfish specific genes.</title>
        <authorList>
            <person name="Kim W."/>
            <person name="Song I."/>
            <person name="Jeong J.-H."/>
            <person name="Kim D."/>
            <person name="Kim S."/>
            <person name="Ryu S."/>
            <person name="Song J.Y."/>
            <person name="Lee S.K."/>
        </authorList>
    </citation>
    <scope>NUCLEOTIDE SEQUENCE [LARGE SCALE GENOMIC DNA]</scope>
    <source>
        <tissue evidence="1">Muscle</tissue>
    </source>
</reference>